<dbReference type="Proteomes" id="UP000789342">
    <property type="component" value="Unassembled WGS sequence"/>
</dbReference>
<accession>A0A9N8VZ13</accession>
<dbReference type="Gene3D" id="2.120.10.80">
    <property type="entry name" value="Kelch-type beta propeller"/>
    <property type="match status" value="2"/>
</dbReference>
<dbReference type="GO" id="GO:0005737">
    <property type="term" value="C:cytoplasm"/>
    <property type="evidence" value="ECO:0007669"/>
    <property type="project" value="TreeGrafter"/>
</dbReference>
<dbReference type="SUPFAM" id="SSF117281">
    <property type="entry name" value="Kelch motif"/>
    <property type="match status" value="1"/>
</dbReference>
<evidence type="ECO:0000313" key="6">
    <source>
        <dbReference type="EMBL" id="CAG8466310.1"/>
    </source>
</evidence>
<evidence type="ECO:0000256" key="2">
    <source>
        <dbReference type="ARBA" id="ARBA00022737"/>
    </source>
</evidence>
<keyword evidence="3" id="KW-0472">Membrane</keyword>
<reference evidence="6" key="1">
    <citation type="submission" date="2021-06" db="EMBL/GenBank/DDBJ databases">
        <authorList>
            <person name="Kallberg Y."/>
            <person name="Tangrot J."/>
            <person name="Rosling A."/>
        </authorList>
    </citation>
    <scope>NUCLEOTIDE SEQUENCE</scope>
    <source>
        <strain evidence="6">CL551</strain>
    </source>
</reference>
<feature type="chain" id="PRO_5040131097" evidence="4">
    <location>
        <begin position="26"/>
        <end position="419"/>
    </location>
</feature>
<dbReference type="EMBL" id="CAJVPV010000625">
    <property type="protein sequence ID" value="CAG8466310.1"/>
    <property type="molecule type" value="Genomic_DNA"/>
</dbReference>
<dbReference type="PANTHER" id="PTHR46461:SF1">
    <property type="entry name" value="KELCH DOMAIN-CONTAINING PROTEIN 3"/>
    <property type="match status" value="1"/>
</dbReference>
<evidence type="ECO:0000256" key="1">
    <source>
        <dbReference type="ARBA" id="ARBA00022441"/>
    </source>
</evidence>
<dbReference type="InterPro" id="IPR052637">
    <property type="entry name" value="KLHDC3-like"/>
</dbReference>
<keyword evidence="7" id="KW-1185">Reference proteome</keyword>
<feature type="domain" description="Attractin/MKLN-like beta-propeller" evidence="5">
    <location>
        <begin position="130"/>
        <end position="365"/>
    </location>
</feature>
<dbReference type="InterPro" id="IPR056737">
    <property type="entry name" value="Beta-prop_ATRN-MKLN-like"/>
</dbReference>
<evidence type="ECO:0000259" key="5">
    <source>
        <dbReference type="Pfam" id="PF24981"/>
    </source>
</evidence>
<keyword evidence="3" id="KW-1133">Transmembrane helix</keyword>
<keyword evidence="1" id="KW-0880">Kelch repeat</keyword>
<dbReference type="PANTHER" id="PTHR46461">
    <property type="entry name" value="KELCH DOMAIN-CONTAINING PROTEIN 3"/>
    <property type="match status" value="1"/>
</dbReference>
<name>A0A9N8VZ13_9GLOM</name>
<dbReference type="AlphaFoldDB" id="A0A9N8VZ13"/>
<proteinExistence type="predicted"/>
<keyword evidence="4" id="KW-0732">Signal</keyword>
<keyword evidence="2" id="KW-0677">Repeat</keyword>
<protein>
    <submittedName>
        <fullName evidence="6">18369_t:CDS:1</fullName>
    </submittedName>
</protein>
<evidence type="ECO:0000313" key="7">
    <source>
        <dbReference type="Proteomes" id="UP000789342"/>
    </source>
</evidence>
<keyword evidence="3" id="KW-0812">Transmembrane</keyword>
<comment type="caution">
    <text evidence="6">The sequence shown here is derived from an EMBL/GenBank/DDBJ whole genome shotgun (WGS) entry which is preliminary data.</text>
</comment>
<feature type="signal peptide" evidence="4">
    <location>
        <begin position="1"/>
        <end position="25"/>
    </location>
</feature>
<evidence type="ECO:0000256" key="4">
    <source>
        <dbReference type="SAM" id="SignalP"/>
    </source>
</evidence>
<evidence type="ECO:0000256" key="3">
    <source>
        <dbReference type="SAM" id="Phobius"/>
    </source>
</evidence>
<dbReference type="InterPro" id="IPR015915">
    <property type="entry name" value="Kelch-typ_b-propeller"/>
</dbReference>
<dbReference type="GO" id="GO:0003682">
    <property type="term" value="F:chromatin binding"/>
    <property type="evidence" value="ECO:0007669"/>
    <property type="project" value="InterPro"/>
</dbReference>
<dbReference type="Pfam" id="PF24981">
    <property type="entry name" value="Beta-prop_ATRN-LZTR1"/>
    <property type="match status" value="1"/>
</dbReference>
<sequence>MKLLIQNLILLAVIIYLFSDHTCSADYPSIYGHSSVLVNDKLFIFGGNTDSGDLSKCIYYLNVTDPRQSLSRPLINPTSYLNYTIKIAWATAVTYNSTIFLYGGKNQSIDAPANLYIFDSINLTLKDSYVPQNESRISMQAVIDSKGKIYIFGGYNVPKFLSGSLPPSITILNSMIIINTILYKNYSIVNTTSGIMGRAYYSATMLDDSIFYIGGIDSSYRSVKITNIIVYNTSTNQWANINVNVTGSAIIENRYGHTAVLTPNNSSIIIYGGVTDNGTLPDPQLFFLNTTLPYTWLIPPRDETYPLPSAFHTANIVGDYMIIAFGQTTNSVTSPTKSYNKIHLFDINASTWVPENVTNPSLPSSMPTSQSPPIDLVIVAVILCGIIAVVFLVIIICNRDRLERIIENFRRRHEREYIG</sequence>
<dbReference type="OrthoDB" id="432528at2759"/>
<feature type="transmembrane region" description="Helical" evidence="3">
    <location>
        <begin position="376"/>
        <end position="397"/>
    </location>
</feature>
<gene>
    <name evidence="6" type="ORF">AMORRO_LOCUS1644</name>
</gene>
<organism evidence="6 7">
    <name type="scientific">Acaulospora morrowiae</name>
    <dbReference type="NCBI Taxonomy" id="94023"/>
    <lineage>
        <taxon>Eukaryota</taxon>
        <taxon>Fungi</taxon>
        <taxon>Fungi incertae sedis</taxon>
        <taxon>Mucoromycota</taxon>
        <taxon>Glomeromycotina</taxon>
        <taxon>Glomeromycetes</taxon>
        <taxon>Diversisporales</taxon>
        <taxon>Acaulosporaceae</taxon>
        <taxon>Acaulospora</taxon>
    </lineage>
</organism>